<organism evidence="2 3">
    <name type="scientific">Mycolicibacterium nivoides</name>
    <dbReference type="NCBI Taxonomy" id="2487344"/>
    <lineage>
        <taxon>Bacteria</taxon>
        <taxon>Bacillati</taxon>
        <taxon>Actinomycetota</taxon>
        <taxon>Actinomycetes</taxon>
        <taxon>Mycobacteriales</taxon>
        <taxon>Mycobacteriaceae</taxon>
        <taxon>Mycolicibacterium</taxon>
    </lineage>
</organism>
<name>A0ABW9LB98_9MYCO</name>
<dbReference type="Gene3D" id="1.10.10.2840">
    <property type="entry name" value="PucR C-terminal helix-turn-helix domain"/>
    <property type="match status" value="1"/>
</dbReference>
<sequence>MLQGVDLCEALGAGVVTTLVEGDPRAVSAVHLWGDRQPPGAGSLIAAIGATDEPVQMEIIDVAASAGAAAVVLPQPVPPDVCTHSAARGVTLAGLNPQMEWSHFIWFARGLLLEGQSAVAGAASAQQGLFALAEVVATILNSSVTIEDARSRVIAYSATTQTADIARTSTIMGRAVPTDVLKRLRASGVLKRLAREGRPFLVPAEEPGFAQRLVIPLRVGGQLVGSIWAIFDGRLDPDLVARLSAASTAVALHLVRFCAELELTGRYTAGQLRAALTGTASDAGQDVPLLSEPVRVVALQRLSMADAREDLALWRTFLRKKSWEDPVLVDIGDVVYAVVGQRAGPGGWPWLCGIVGSASPGAVGASRLSPGHAGLPAARVEADETLAAALHLDLRSATHEQVWDTIVLSRATTAVQSVAHSELQRVRDFDRTDGTELTITLRTWLENWGDVNATAAALNVHPNTVRLRMKKADRILQGRLDTPTQRIAALLLLRGWQR</sequence>
<dbReference type="EMBL" id="JBKBDD010000005">
    <property type="protein sequence ID" value="MFN6544939.1"/>
    <property type="molecule type" value="Genomic_DNA"/>
</dbReference>
<dbReference type="Pfam" id="PF13556">
    <property type="entry name" value="HTH_30"/>
    <property type="match status" value="1"/>
</dbReference>
<evidence type="ECO:0000313" key="3">
    <source>
        <dbReference type="Proteomes" id="UP001635816"/>
    </source>
</evidence>
<reference evidence="2 3" key="1">
    <citation type="submission" date="2024-12" db="EMBL/GenBank/DDBJ databases">
        <title>The coexistence of Mycolicibacterium septicum and Mycolicibacterium nivoides in clinical samples.</title>
        <authorList>
            <person name="Wang C."/>
            <person name="Feng Y."/>
            <person name="Zong Z."/>
        </authorList>
    </citation>
    <scope>NUCLEOTIDE SEQUENCE [LARGE SCALE GENOMIC DNA]</scope>
    <source>
        <strain evidence="2 3">120309</strain>
    </source>
</reference>
<accession>A0ABW9LB98</accession>
<gene>
    <name evidence="2" type="ORF">ACK4CT_17230</name>
</gene>
<dbReference type="Proteomes" id="UP001635816">
    <property type="component" value="Unassembled WGS sequence"/>
</dbReference>
<comment type="caution">
    <text evidence="2">The sequence shown here is derived from an EMBL/GenBank/DDBJ whole genome shotgun (WGS) entry which is preliminary data.</text>
</comment>
<feature type="domain" description="PucR C-terminal helix-turn-helix" evidence="1">
    <location>
        <begin position="439"/>
        <end position="493"/>
    </location>
</feature>
<dbReference type="RefSeq" id="WP_205867707.1">
    <property type="nucleotide sequence ID" value="NZ_JBKBDD010000005.1"/>
</dbReference>
<dbReference type="PANTHER" id="PTHR33744:SF1">
    <property type="entry name" value="DNA-BINDING TRANSCRIPTIONAL ACTIVATOR ADER"/>
    <property type="match status" value="1"/>
</dbReference>
<evidence type="ECO:0000313" key="2">
    <source>
        <dbReference type="EMBL" id="MFN6544939.1"/>
    </source>
</evidence>
<dbReference type="InterPro" id="IPR051448">
    <property type="entry name" value="CdaR-like_regulators"/>
</dbReference>
<protein>
    <submittedName>
        <fullName evidence="2">PucR family transcriptional regulator</fullName>
    </submittedName>
</protein>
<dbReference type="PANTHER" id="PTHR33744">
    <property type="entry name" value="CARBOHYDRATE DIACID REGULATOR"/>
    <property type="match status" value="1"/>
</dbReference>
<dbReference type="InterPro" id="IPR025736">
    <property type="entry name" value="PucR_C-HTH_dom"/>
</dbReference>
<dbReference type="InterPro" id="IPR042070">
    <property type="entry name" value="PucR_C-HTH_sf"/>
</dbReference>
<evidence type="ECO:0000259" key="1">
    <source>
        <dbReference type="Pfam" id="PF13556"/>
    </source>
</evidence>
<proteinExistence type="predicted"/>
<keyword evidence="3" id="KW-1185">Reference proteome</keyword>